<proteinExistence type="predicted"/>
<evidence type="ECO:0000313" key="2">
    <source>
        <dbReference type="Proteomes" id="UP000463951"/>
    </source>
</evidence>
<organism evidence="1 2">
    <name type="scientific">Streptomyces antimycoticus</name>
    <dbReference type="NCBI Taxonomy" id="68175"/>
    <lineage>
        <taxon>Bacteria</taxon>
        <taxon>Bacillati</taxon>
        <taxon>Actinomycetota</taxon>
        <taxon>Actinomycetes</taxon>
        <taxon>Kitasatosporales</taxon>
        <taxon>Streptomycetaceae</taxon>
        <taxon>Streptomyces</taxon>
        <taxon>Streptomyces violaceusniger group</taxon>
    </lineage>
</organism>
<protein>
    <recommendedName>
        <fullName evidence="3">Amidase domain-containing protein</fullName>
    </recommendedName>
</protein>
<gene>
    <name evidence="1" type="ORF">SSPO_062630</name>
</gene>
<reference evidence="1 2" key="1">
    <citation type="journal article" date="2020" name="Int. J. Syst. Evol. Microbiol.">
        <title>Reclassification of Streptomyces castelarensis and Streptomyces sporoclivatus as later heterotypic synonyms of Streptomyces antimycoticus.</title>
        <authorList>
            <person name="Komaki H."/>
            <person name="Tamura T."/>
        </authorList>
    </citation>
    <scope>NUCLEOTIDE SEQUENCE [LARGE SCALE GENOMIC DNA]</scope>
    <source>
        <strain evidence="1 2">NBRC 100767</strain>
    </source>
</reference>
<sequence>MTDMHNLTAVQLIERYASGELSPVEATRAVLHRIEQIQPEVNAFSRVDAEGALRQAEESAERWRRGTPRAWWTAFRCR</sequence>
<dbReference type="InterPro" id="IPR036928">
    <property type="entry name" value="AS_sf"/>
</dbReference>
<dbReference type="Proteomes" id="UP000463951">
    <property type="component" value="Chromosome"/>
</dbReference>
<accession>A0A499UNB8</accession>
<dbReference type="SUPFAM" id="SSF75304">
    <property type="entry name" value="Amidase signature (AS) enzymes"/>
    <property type="match status" value="1"/>
</dbReference>
<dbReference type="EMBL" id="AP019620">
    <property type="protein sequence ID" value="BBJ43545.1"/>
    <property type="molecule type" value="Genomic_DNA"/>
</dbReference>
<dbReference type="AlphaFoldDB" id="A0A499UNB8"/>
<evidence type="ECO:0000313" key="1">
    <source>
        <dbReference type="EMBL" id="BBJ43545.1"/>
    </source>
</evidence>
<name>A0A499UNB8_9ACTN</name>
<dbReference type="Gene3D" id="3.90.1300.10">
    <property type="entry name" value="Amidase signature (AS) domain"/>
    <property type="match status" value="1"/>
</dbReference>
<evidence type="ECO:0008006" key="3">
    <source>
        <dbReference type="Google" id="ProtNLM"/>
    </source>
</evidence>